<dbReference type="AlphaFoldDB" id="A0A9E8KRP7"/>
<dbReference type="Proteomes" id="UP001164472">
    <property type="component" value="Chromosome"/>
</dbReference>
<keyword evidence="2" id="KW-1185">Reference proteome</keyword>
<accession>A0A9E8KRP7</accession>
<name>A0A9E8KRP7_9ALTE</name>
<organism evidence="1 2">
    <name type="scientific">Alkalimarinus sediminis</name>
    <dbReference type="NCBI Taxonomy" id="1632866"/>
    <lineage>
        <taxon>Bacteria</taxon>
        <taxon>Pseudomonadati</taxon>
        <taxon>Pseudomonadota</taxon>
        <taxon>Gammaproteobacteria</taxon>
        <taxon>Alteromonadales</taxon>
        <taxon>Alteromonadaceae</taxon>
        <taxon>Alkalimarinus</taxon>
    </lineage>
</organism>
<sequence length="893" mass="101972">MRILGRSILLLCLLLLFWLGYSAWLNLNQQDHLNVATPYPNAVTERKDVYLLSNTKTGFISSETEITSSTLSFKLDQRIERLRISTTALFPILDTQPEAFNQANIEAMRQQDQHPDYAVEYTLLDEQNNILNQGTYWFSAKPSRWVRQPEQPRGADLNKESSANATVENTVVPSLFLSDSKLYAGTLENIFLRMNNWPTARRLELRLQHQPPEISGAAVYVHQNFNRSQEEITKLWRKLSESKRTRLTEGVNMYPHYIWSSAEIDALLSNYWQQVGPDGVVDEDFTTLGLYRVIGAQPATVIDNSAQSLPASTLVVSRGHNLTFPIHSTGEVQFTYRALTPNVKNQDITLTFHNLDASDPVVVKQAIESTVSTWRGTIPKGLLEISADQAVEIEFEKMPDEESENHKKHYKRYFLVSPDQPLTYPIEHWQGQATPVQIRTRTIRNSSGLSTDSNTTTTANWLTDNDVAIKPNSHSRPMSHRLTLDYQPSQYERLANAQLSMPEAEFTSSVSVAKSAYYLAPNSVNKLQITSTSPVLVDISTRPFELPLLRNLPAHNRSWFDDESYIPTWFNLRPNNYHTLINQGQSVMLRTQHRPLIDREASLNEQFTTKQIPPNQAQSNLNQILVPETNIEKLASASPVRRYRQLNPASIQIKQPEKLNFANTSSHRTLSPSLVYKGVNESPRKIDIRLDNQIIHSQWIAGKWGKITLPQISKGIRALAISSTTENWYSNQVEMKKGARYLIQKDAYSLTKNRQMTYTIDKTSADILLNFTYYREYRNSAIDDTLIEVRLLNTRPHESVTEHLSSSMTIPVRQWRIAASTTVKEHGLMLNRGDRKTDTGSYFVYRLGDDLPDGQYQVQFSLLKGSEGYFNVSRLTPIEGVEIDYFRESIDAY</sequence>
<evidence type="ECO:0000313" key="2">
    <source>
        <dbReference type="Proteomes" id="UP001164472"/>
    </source>
</evidence>
<gene>
    <name evidence="1" type="ORF">NNL22_08670</name>
</gene>
<dbReference type="KEGG" id="asem:NNL22_08670"/>
<proteinExistence type="predicted"/>
<reference evidence="1" key="1">
    <citation type="submission" date="2022-07" db="EMBL/GenBank/DDBJ databases">
        <title>Alkalimarinus sp. nov., isolated from gut of a Alitta virens.</title>
        <authorList>
            <person name="Yang A.I."/>
            <person name="Shin N.-R."/>
        </authorList>
    </citation>
    <scope>NUCLEOTIDE SEQUENCE</scope>
    <source>
        <strain evidence="1">FA028</strain>
    </source>
</reference>
<dbReference type="RefSeq" id="WP_251812420.1">
    <property type="nucleotide sequence ID" value="NZ_CP101527.1"/>
</dbReference>
<protein>
    <submittedName>
        <fullName evidence="1">Uncharacterized protein</fullName>
    </submittedName>
</protein>
<evidence type="ECO:0000313" key="1">
    <source>
        <dbReference type="EMBL" id="UZW76640.1"/>
    </source>
</evidence>
<dbReference type="EMBL" id="CP101527">
    <property type="protein sequence ID" value="UZW76640.1"/>
    <property type="molecule type" value="Genomic_DNA"/>
</dbReference>